<dbReference type="AlphaFoldDB" id="L1Q5B7"/>
<evidence type="ECO:0000313" key="2">
    <source>
        <dbReference type="EMBL" id="EKY22787.1"/>
    </source>
</evidence>
<sequence length="184" mass="20429">MIKFNYNYFEIKGEDNMENLFKKIALTLTLTMFSTMIPFSVKASAEENQNPITRAWPGRPGGNGDGSEEWLQGNYGEPNGPFKTLYTSQGRVSDLNTQQSVADGIGVAIVDLLSGNVFKGTAALITSGAISAMGIAATIKGYYDGNYYKSVTYISGRCMKTVITTYEYNNYTGYIKTYEKWTKW</sequence>
<reference evidence="2 3" key="1">
    <citation type="submission" date="2012-05" db="EMBL/GenBank/DDBJ databases">
        <authorList>
            <person name="Weinstock G."/>
            <person name="Sodergren E."/>
            <person name="Lobos E.A."/>
            <person name="Fulton L."/>
            <person name="Fulton R."/>
            <person name="Courtney L."/>
            <person name="Fronick C."/>
            <person name="O'Laughlin M."/>
            <person name="Godfrey J."/>
            <person name="Wilson R.M."/>
            <person name="Miner T."/>
            <person name="Farmer C."/>
            <person name="Delehaunty K."/>
            <person name="Cordes M."/>
            <person name="Minx P."/>
            <person name="Tomlinson C."/>
            <person name="Chen J."/>
            <person name="Wollam A."/>
            <person name="Pepin K.H."/>
            <person name="Bhonagiri V."/>
            <person name="Zhang X."/>
            <person name="Suruliraj S."/>
            <person name="Warren W."/>
            <person name="Mitreva M."/>
            <person name="Mardis E.R."/>
            <person name="Wilson R.K."/>
        </authorList>
    </citation>
    <scope>NUCLEOTIDE SEQUENCE [LARGE SCALE GENOMIC DNA]</scope>
    <source>
        <strain evidence="2 3">DSM 1785</strain>
    </source>
</reference>
<keyword evidence="3" id="KW-1185">Reference proteome</keyword>
<evidence type="ECO:0000313" key="3">
    <source>
        <dbReference type="Proteomes" id="UP000010420"/>
    </source>
</evidence>
<dbReference type="Proteomes" id="UP000010420">
    <property type="component" value="Unassembled WGS sequence"/>
</dbReference>
<proteinExistence type="predicted"/>
<dbReference type="PATRIC" id="fig|545697.3.peg.3085"/>
<evidence type="ECO:0000256" key="1">
    <source>
        <dbReference type="SAM" id="MobiDB-lite"/>
    </source>
</evidence>
<protein>
    <submittedName>
        <fullName evidence="2">Uncharacterized protein</fullName>
    </submittedName>
</protein>
<feature type="region of interest" description="Disordered" evidence="1">
    <location>
        <begin position="51"/>
        <end position="73"/>
    </location>
</feature>
<gene>
    <name evidence="2" type="ORF">HMPREF0216_03152</name>
</gene>
<name>L1Q5B7_9CLOT</name>
<dbReference type="HOGENOM" id="CLU_1465790_0_0_9"/>
<dbReference type="EMBL" id="AMEZ01000120">
    <property type="protein sequence ID" value="EKY22787.1"/>
    <property type="molecule type" value="Genomic_DNA"/>
</dbReference>
<accession>L1Q5B7</accession>
<organism evidence="2 3">
    <name type="scientific">Clostridium celatum DSM 1785</name>
    <dbReference type="NCBI Taxonomy" id="545697"/>
    <lineage>
        <taxon>Bacteria</taxon>
        <taxon>Bacillati</taxon>
        <taxon>Bacillota</taxon>
        <taxon>Clostridia</taxon>
        <taxon>Eubacteriales</taxon>
        <taxon>Clostridiaceae</taxon>
        <taxon>Clostridium</taxon>
    </lineage>
</organism>
<comment type="caution">
    <text evidence="2">The sequence shown here is derived from an EMBL/GenBank/DDBJ whole genome shotgun (WGS) entry which is preliminary data.</text>
</comment>